<dbReference type="InterPro" id="IPR036179">
    <property type="entry name" value="Ig-like_dom_sf"/>
</dbReference>
<dbReference type="GeneTree" id="ENSGT01030000234901"/>
<feature type="domain" description="Ig-like" evidence="3">
    <location>
        <begin position="23"/>
        <end position="116"/>
    </location>
</feature>
<reference evidence="4" key="3">
    <citation type="submission" date="2025-09" db="UniProtKB">
        <authorList>
            <consortium name="Ensembl"/>
        </authorList>
    </citation>
    <scope>IDENTIFICATION</scope>
</reference>
<proteinExistence type="predicted"/>
<evidence type="ECO:0000259" key="3">
    <source>
        <dbReference type="PROSITE" id="PS50835"/>
    </source>
</evidence>
<dbReference type="PROSITE" id="PS00290">
    <property type="entry name" value="IG_MHC"/>
    <property type="match status" value="1"/>
</dbReference>
<accession>A0AAY4BTD3</accession>
<dbReference type="PANTHER" id="PTHR19944">
    <property type="entry name" value="MHC CLASS II-RELATED"/>
    <property type="match status" value="1"/>
</dbReference>
<evidence type="ECO:0000256" key="2">
    <source>
        <dbReference type="ARBA" id="ARBA00023319"/>
    </source>
</evidence>
<dbReference type="InterPro" id="IPR003597">
    <property type="entry name" value="Ig_C1-set"/>
</dbReference>
<dbReference type="AlphaFoldDB" id="A0AAY4BTD3"/>
<dbReference type="FunFam" id="2.60.40.10:FF:000283">
    <property type="entry name" value="Immunoglobulin kappa constant"/>
    <property type="match status" value="1"/>
</dbReference>
<dbReference type="Pfam" id="PF07654">
    <property type="entry name" value="C1-set"/>
    <property type="match status" value="1"/>
</dbReference>
<keyword evidence="2" id="KW-0393">Immunoglobulin domain</keyword>
<evidence type="ECO:0000313" key="5">
    <source>
        <dbReference type="Proteomes" id="UP000694580"/>
    </source>
</evidence>
<name>A0AAY4BTD3_9TELE</name>
<dbReference type="SMART" id="SM00407">
    <property type="entry name" value="IGc1"/>
    <property type="match status" value="1"/>
</dbReference>
<keyword evidence="1" id="KW-1015">Disulfide bond</keyword>
<dbReference type="Proteomes" id="UP000694580">
    <property type="component" value="Chromosome 7"/>
</dbReference>
<dbReference type="CDD" id="cd00098">
    <property type="entry name" value="IgC1"/>
    <property type="match status" value="1"/>
</dbReference>
<protein>
    <recommendedName>
        <fullName evidence="3">Ig-like domain-containing protein</fullName>
    </recommendedName>
</protein>
<dbReference type="InterPro" id="IPR050160">
    <property type="entry name" value="MHC/Immunoglobulin"/>
</dbReference>
<evidence type="ECO:0000256" key="1">
    <source>
        <dbReference type="ARBA" id="ARBA00023157"/>
    </source>
</evidence>
<dbReference type="InterPro" id="IPR003006">
    <property type="entry name" value="Ig/MHC_CS"/>
</dbReference>
<organism evidence="4 5">
    <name type="scientific">Denticeps clupeoides</name>
    <name type="common">denticle herring</name>
    <dbReference type="NCBI Taxonomy" id="299321"/>
    <lineage>
        <taxon>Eukaryota</taxon>
        <taxon>Metazoa</taxon>
        <taxon>Chordata</taxon>
        <taxon>Craniata</taxon>
        <taxon>Vertebrata</taxon>
        <taxon>Euteleostomi</taxon>
        <taxon>Actinopterygii</taxon>
        <taxon>Neopterygii</taxon>
        <taxon>Teleostei</taxon>
        <taxon>Clupei</taxon>
        <taxon>Clupeiformes</taxon>
        <taxon>Denticipitoidei</taxon>
        <taxon>Denticipitidae</taxon>
        <taxon>Denticeps</taxon>
    </lineage>
</organism>
<reference evidence="4" key="2">
    <citation type="submission" date="2025-08" db="UniProtKB">
        <authorList>
            <consortium name="Ensembl"/>
        </authorList>
    </citation>
    <scope>IDENTIFICATION</scope>
</reference>
<sequence>GQGSVWQQQRATHIKSKRSGFTPSSLMSQSPSVTLLQGSNELLCLVWDFSPKAVNITWLHNKKIIETHRDSDPSKGLDGKYTVLSYLKLAAESWEIGDEYMCTVTHVAGSVSASVSREGDG</sequence>
<dbReference type="SUPFAM" id="SSF48726">
    <property type="entry name" value="Immunoglobulin"/>
    <property type="match status" value="1"/>
</dbReference>
<keyword evidence="5" id="KW-1185">Reference proteome</keyword>
<reference evidence="4 5" key="1">
    <citation type="submission" date="2020-06" db="EMBL/GenBank/DDBJ databases">
        <authorList>
            <consortium name="Wellcome Sanger Institute Data Sharing"/>
        </authorList>
    </citation>
    <scope>NUCLEOTIDE SEQUENCE [LARGE SCALE GENOMIC DNA]</scope>
</reference>
<dbReference type="InterPro" id="IPR007110">
    <property type="entry name" value="Ig-like_dom"/>
</dbReference>
<dbReference type="Ensembl" id="ENSDCDT00010029319.1">
    <property type="protein sequence ID" value="ENSDCDP00010023777.1"/>
    <property type="gene ID" value="ENSDCDG00010015012.1"/>
</dbReference>
<evidence type="ECO:0000313" key="4">
    <source>
        <dbReference type="Ensembl" id="ENSDCDP00010023777.1"/>
    </source>
</evidence>
<dbReference type="Gene3D" id="2.60.40.10">
    <property type="entry name" value="Immunoglobulins"/>
    <property type="match status" value="1"/>
</dbReference>
<dbReference type="InterPro" id="IPR013783">
    <property type="entry name" value="Ig-like_fold"/>
</dbReference>
<dbReference type="PROSITE" id="PS50835">
    <property type="entry name" value="IG_LIKE"/>
    <property type="match status" value="1"/>
</dbReference>